<proteinExistence type="predicted"/>
<evidence type="ECO:0000313" key="2">
    <source>
        <dbReference type="Proteomes" id="UP000316213"/>
    </source>
</evidence>
<sequence length="70" mass="7366">MAVATSAEWRFTFLKAATPQTYKPDAQASGAKRDAQASGVAGIAKFGEDSLARASGLYQLPQKNTECGDN</sequence>
<dbReference type="Proteomes" id="UP000316213">
    <property type="component" value="Unassembled WGS sequence"/>
</dbReference>
<comment type="caution">
    <text evidence="1">The sequence shown here is derived from an EMBL/GenBank/DDBJ whole genome shotgun (WGS) entry which is preliminary data.</text>
</comment>
<organism evidence="1 2">
    <name type="scientific">Neorhodopirellula pilleata</name>
    <dbReference type="NCBI Taxonomy" id="2714738"/>
    <lineage>
        <taxon>Bacteria</taxon>
        <taxon>Pseudomonadati</taxon>
        <taxon>Planctomycetota</taxon>
        <taxon>Planctomycetia</taxon>
        <taxon>Pirellulales</taxon>
        <taxon>Pirellulaceae</taxon>
        <taxon>Neorhodopirellula</taxon>
    </lineage>
</organism>
<protein>
    <submittedName>
        <fullName evidence="1">Uncharacterized protein</fullName>
    </submittedName>
</protein>
<gene>
    <name evidence="1" type="ORF">Pla100_13980</name>
</gene>
<dbReference type="AlphaFoldDB" id="A0A5C6ANP5"/>
<name>A0A5C6ANP5_9BACT</name>
<accession>A0A5C6ANP5</accession>
<evidence type="ECO:0000313" key="1">
    <source>
        <dbReference type="EMBL" id="TWU01663.1"/>
    </source>
</evidence>
<dbReference type="EMBL" id="SJPM01000002">
    <property type="protein sequence ID" value="TWU01663.1"/>
    <property type="molecule type" value="Genomic_DNA"/>
</dbReference>
<reference evidence="1 2" key="1">
    <citation type="submission" date="2019-02" db="EMBL/GenBank/DDBJ databases">
        <title>Deep-cultivation of Planctomycetes and their phenomic and genomic characterization uncovers novel biology.</title>
        <authorList>
            <person name="Wiegand S."/>
            <person name="Jogler M."/>
            <person name="Boedeker C."/>
            <person name="Pinto D."/>
            <person name="Vollmers J."/>
            <person name="Rivas-Marin E."/>
            <person name="Kohn T."/>
            <person name="Peeters S.H."/>
            <person name="Heuer A."/>
            <person name="Rast P."/>
            <person name="Oberbeckmann S."/>
            <person name="Bunk B."/>
            <person name="Jeske O."/>
            <person name="Meyerdierks A."/>
            <person name="Storesund J.E."/>
            <person name="Kallscheuer N."/>
            <person name="Luecker S."/>
            <person name="Lage O.M."/>
            <person name="Pohl T."/>
            <person name="Merkel B.J."/>
            <person name="Hornburger P."/>
            <person name="Mueller R.-W."/>
            <person name="Bruemmer F."/>
            <person name="Labrenz M."/>
            <person name="Spormann A.M."/>
            <person name="Op Den Camp H."/>
            <person name="Overmann J."/>
            <person name="Amann R."/>
            <person name="Jetten M.S.M."/>
            <person name="Mascher T."/>
            <person name="Medema M.H."/>
            <person name="Devos D.P."/>
            <person name="Kaster A.-K."/>
            <person name="Ovreas L."/>
            <person name="Rohde M."/>
            <person name="Galperin M.Y."/>
            <person name="Jogler C."/>
        </authorList>
    </citation>
    <scope>NUCLEOTIDE SEQUENCE [LARGE SCALE GENOMIC DNA]</scope>
    <source>
        <strain evidence="1 2">Pla100</strain>
    </source>
</reference>
<keyword evidence="2" id="KW-1185">Reference proteome</keyword>